<dbReference type="OrthoDB" id="188042at2759"/>
<dbReference type="PANTHER" id="PTHR48152">
    <property type="entry name" value="F1C9.34 PROTEIN"/>
    <property type="match status" value="1"/>
</dbReference>
<dbReference type="Pfam" id="PF06101">
    <property type="entry name" value="Vps62"/>
    <property type="match status" value="1"/>
</dbReference>
<keyword evidence="3" id="KW-1185">Reference proteome</keyword>
<dbReference type="PANTHER" id="PTHR48152:SF3">
    <property type="entry name" value="DUF946 FAMILY PROTEIN (DUF946)"/>
    <property type="match status" value="1"/>
</dbReference>
<sequence length="563" mass="62498">MMVFLKLFLLSLLLCSSSIQETYQYDELKQGIGYGGKHGTTNVPKKGGSFASGSIKLGGLEVCQISKFKKVWATLEGGPDNAGATFYEPSSIPDGFFMLGSYAQPNNRPLFGWILGGKDIKNAHSRRTLKMPVDYTLVWSSETTNIKKEGNGYFWLPTPPDGYNAVGLIFTDSPNKPPLSKVRCVRSDLVEFCEQDAWIWGEDKTGNTSKINAYSSRPSINDTHGLGVPVGTFFIQVDGANKSLNPSCLKNAKYNLAYMPNATQIKTLVQTFSPRLYFHPDEPYFPSSVNWFFSKGALLYQKGNESNPVLIEPNGSNLPQGGIEDGAYWLDLPVNKSAQDEIKKGYLQSSVAYLHIKPMLGATFTDICIWIFYPFNGSARAKLRFINVGLGRLGEHVGDWEHVTLRVSNFNGELWRVYFSQHNKGTWVNAAELEFEGSKVVAYASLHGHAAYPKPGLVLQGDLKLGIGVRNDAAKGNIVMDTGLRYEIISAEYLGTVVEASWLNYSRKWGPKIEYDLEKELKAFEKLIPGHPNLAKILPYEVLGEDGPTGPKFKNNWSGDEFI</sequence>
<evidence type="ECO:0000256" key="1">
    <source>
        <dbReference type="SAM" id="SignalP"/>
    </source>
</evidence>
<evidence type="ECO:0000313" key="2">
    <source>
        <dbReference type="EMBL" id="KAF5177439.1"/>
    </source>
</evidence>
<organism evidence="2 3">
    <name type="scientific">Thalictrum thalictroides</name>
    <name type="common">Rue-anemone</name>
    <name type="synonym">Anemone thalictroides</name>
    <dbReference type="NCBI Taxonomy" id="46969"/>
    <lineage>
        <taxon>Eukaryota</taxon>
        <taxon>Viridiplantae</taxon>
        <taxon>Streptophyta</taxon>
        <taxon>Embryophyta</taxon>
        <taxon>Tracheophyta</taxon>
        <taxon>Spermatophyta</taxon>
        <taxon>Magnoliopsida</taxon>
        <taxon>Ranunculales</taxon>
        <taxon>Ranunculaceae</taxon>
        <taxon>Thalictroideae</taxon>
        <taxon>Thalictrum</taxon>
    </lineage>
</organism>
<name>A0A7J6UXY7_THATH</name>
<evidence type="ECO:0000313" key="3">
    <source>
        <dbReference type="Proteomes" id="UP000554482"/>
    </source>
</evidence>
<dbReference type="Proteomes" id="UP000554482">
    <property type="component" value="Unassembled WGS sequence"/>
</dbReference>
<dbReference type="EMBL" id="JABWDY010041387">
    <property type="protein sequence ID" value="KAF5177439.1"/>
    <property type="molecule type" value="Genomic_DNA"/>
</dbReference>
<feature type="chain" id="PRO_5029811841" evidence="1">
    <location>
        <begin position="20"/>
        <end position="563"/>
    </location>
</feature>
<keyword evidence="1" id="KW-0732">Signal</keyword>
<protein>
    <submittedName>
        <fullName evidence="2">Vacuolar sorting-associated protein</fullName>
    </submittedName>
</protein>
<comment type="caution">
    <text evidence="2">The sequence shown here is derived from an EMBL/GenBank/DDBJ whole genome shotgun (WGS) entry which is preliminary data.</text>
</comment>
<gene>
    <name evidence="2" type="ORF">FRX31_032980</name>
</gene>
<dbReference type="InterPro" id="IPR009291">
    <property type="entry name" value="Vps62"/>
</dbReference>
<proteinExistence type="predicted"/>
<reference evidence="2 3" key="1">
    <citation type="submission" date="2020-06" db="EMBL/GenBank/DDBJ databases">
        <title>Transcriptomic and genomic resources for Thalictrum thalictroides and T. hernandezii: Facilitating candidate gene discovery in an emerging model plant lineage.</title>
        <authorList>
            <person name="Arias T."/>
            <person name="Riano-Pachon D.M."/>
            <person name="Di Stilio V.S."/>
        </authorList>
    </citation>
    <scope>NUCLEOTIDE SEQUENCE [LARGE SCALE GENOMIC DNA]</scope>
    <source>
        <strain evidence="3">cv. WT478/WT964</strain>
        <tissue evidence="2">Leaves</tissue>
    </source>
</reference>
<accession>A0A7J6UXY7</accession>
<feature type="signal peptide" evidence="1">
    <location>
        <begin position="1"/>
        <end position="19"/>
    </location>
</feature>
<dbReference type="AlphaFoldDB" id="A0A7J6UXY7"/>